<reference evidence="1 2" key="1">
    <citation type="submission" date="2018-05" db="EMBL/GenBank/DDBJ databases">
        <title>genome sequencing of Nitrosopumilus sp. NM25.</title>
        <authorList>
            <person name="Mori K."/>
            <person name="Nakagawa T."/>
        </authorList>
    </citation>
    <scope>NUCLEOTIDE SEQUENCE [LARGE SCALE GENOMIC DNA]</scope>
    <source>
        <strain evidence="1 2">NM25</strain>
    </source>
</reference>
<dbReference type="Proteomes" id="UP000245829">
    <property type="component" value="Unassembled WGS sequence"/>
</dbReference>
<organism evidence="1 2">
    <name type="scientific">Nitrosopumilus zosterae</name>
    <dbReference type="NCBI Taxonomy" id="718286"/>
    <lineage>
        <taxon>Archaea</taxon>
        <taxon>Nitrososphaerota</taxon>
        <taxon>Nitrososphaeria</taxon>
        <taxon>Nitrosopumilales</taxon>
        <taxon>Nitrosopumilaceae</taxon>
        <taxon>Nitrosopumilus</taxon>
    </lineage>
</organism>
<gene>
    <name evidence="1" type="ORF">NZNM25_09830</name>
</gene>
<evidence type="ECO:0000313" key="2">
    <source>
        <dbReference type="Proteomes" id="UP000245829"/>
    </source>
</evidence>
<name>A0A2S2KR91_9ARCH</name>
<dbReference type="EMBL" id="BGKI01000004">
    <property type="protein sequence ID" value="GBH34192.1"/>
    <property type="molecule type" value="Genomic_DNA"/>
</dbReference>
<sequence length="529" mass="59348">MRKSFQNFSILTLIIALSFIVMISQEVSNPVHAEEYDFVAGIRNEVTFHFRDGIETVNFPVFSTTSDIVSNVGTSFEVEGVVGNNPYLHKALDEAYLYRMSTLTGGNSFEYNYRYFDVDVNVVQNEIILKSFKYNNCEISGYGLSTLTDDYESYLAPDTGFAIVNNIQFRCSGVGINLSSDKSDLNSMSRSFVDYGSLPFTLAEDVRTFLTFEFDHGSEKIESVIFTLTSGFNEANDSGPSFQIITAVLPHPLIDDAIDKSRKVSGMASVFNEDFDVSVEFTNSQEILRGLDFKDCIVSGYDILTLRDKEEGYTGKRGFATAEILDVACSGLTPVNPAFDNLHDAKESRYSQMSNTHTTNSYNMGNGPHIIATFDFNSGTEVVDFPEFYQGNLIARANPTFTLVGVPGVTPLLYDVVDRTRESGSKSTGVSSQVELFDVNLVLVYGDDVVRGFDYTKCRIVDYMVRTEHDGEESFYKGFALTDEFYFECHGYEPFDPKYDALFDAPHAKTESSLNWKEKQRDTWGSNFR</sequence>
<dbReference type="AlphaFoldDB" id="A0A2S2KR91"/>
<accession>A0A2S2KR91</accession>
<keyword evidence="2" id="KW-1185">Reference proteome</keyword>
<comment type="caution">
    <text evidence="1">The sequence shown here is derived from an EMBL/GenBank/DDBJ whole genome shotgun (WGS) entry which is preliminary data.</text>
</comment>
<proteinExistence type="predicted"/>
<protein>
    <submittedName>
        <fullName evidence="1">Uncharacterized protein</fullName>
    </submittedName>
</protein>
<dbReference type="OrthoDB" id="1680at2157"/>
<evidence type="ECO:0000313" key="1">
    <source>
        <dbReference type="EMBL" id="GBH34192.1"/>
    </source>
</evidence>